<dbReference type="PROSITE" id="PS50076">
    <property type="entry name" value="DNAJ_2"/>
    <property type="match status" value="1"/>
</dbReference>
<evidence type="ECO:0000313" key="3">
    <source>
        <dbReference type="EMBL" id="JAC79889.1"/>
    </source>
</evidence>
<dbReference type="SUPFAM" id="SSF49265">
    <property type="entry name" value="Fibronectin type III"/>
    <property type="match status" value="1"/>
</dbReference>
<dbReference type="PANTHER" id="PTHR43948:SF23">
    <property type="entry name" value="DNAJ DOMAIN PROTEIN (AFU_ORTHOLOGUE AFUA_1G15460)"/>
    <property type="match status" value="1"/>
</dbReference>
<proteinExistence type="predicted"/>
<dbReference type="CDD" id="cd00063">
    <property type="entry name" value="FN3"/>
    <property type="match status" value="1"/>
</dbReference>
<dbReference type="GO" id="GO:0051082">
    <property type="term" value="F:unfolded protein binding"/>
    <property type="evidence" value="ECO:0007669"/>
    <property type="project" value="TreeGrafter"/>
</dbReference>
<dbReference type="GO" id="GO:0005737">
    <property type="term" value="C:cytoplasm"/>
    <property type="evidence" value="ECO:0007669"/>
    <property type="project" value="TreeGrafter"/>
</dbReference>
<dbReference type="SUPFAM" id="SSF46565">
    <property type="entry name" value="Chaperone J-domain"/>
    <property type="match status" value="1"/>
</dbReference>
<dbReference type="Gene3D" id="2.60.40.10">
    <property type="entry name" value="Immunoglobulins"/>
    <property type="match status" value="1"/>
</dbReference>
<dbReference type="InterPro" id="IPR036116">
    <property type="entry name" value="FN3_sf"/>
</dbReference>
<feature type="region of interest" description="Disordered" evidence="1">
    <location>
        <begin position="401"/>
        <end position="466"/>
    </location>
</feature>
<dbReference type="EMBL" id="GBEZ01005416">
    <property type="protein sequence ID" value="JAC79889.1"/>
    <property type="molecule type" value="Transcribed_RNA"/>
</dbReference>
<feature type="compositionally biased region" description="Low complexity" evidence="1">
    <location>
        <begin position="522"/>
        <end position="543"/>
    </location>
</feature>
<dbReference type="InterPro" id="IPR013783">
    <property type="entry name" value="Ig-like_fold"/>
</dbReference>
<organism evidence="3">
    <name type="scientific">Tetraselmis sp. GSL018</name>
    <dbReference type="NCBI Taxonomy" id="582737"/>
    <lineage>
        <taxon>Eukaryota</taxon>
        <taxon>Viridiplantae</taxon>
        <taxon>Chlorophyta</taxon>
        <taxon>core chlorophytes</taxon>
        <taxon>Chlorodendrophyceae</taxon>
        <taxon>Chlorodendrales</taxon>
        <taxon>Chlorodendraceae</taxon>
        <taxon>Tetraselmis</taxon>
    </lineage>
</organism>
<dbReference type="GO" id="GO:0044183">
    <property type="term" value="F:protein folding chaperone"/>
    <property type="evidence" value="ECO:0007669"/>
    <property type="project" value="TreeGrafter"/>
</dbReference>
<name>A0A061SA12_9CHLO</name>
<dbReference type="InterPro" id="IPR036869">
    <property type="entry name" value="J_dom_sf"/>
</dbReference>
<accession>A0A061SA12</accession>
<dbReference type="PANTHER" id="PTHR43948">
    <property type="entry name" value="DNAJ HOMOLOG SUBFAMILY B"/>
    <property type="match status" value="1"/>
</dbReference>
<dbReference type="AlphaFoldDB" id="A0A061SA12"/>
<dbReference type="CDD" id="cd06257">
    <property type="entry name" value="DnaJ"/>
    <property type="match status" value="1"/>
</dbReference>
<dbReference type="Gene3D" id="1.10.287.110">
    <property type="entry name" value="DnaJ domain"/>
    <property type="match status" value="1"/>
</dbReference>
<feature type="region of interest" description="Disordered" evidence="1">
    <location>
        <begin position="502"/>
        <end position="569"/>
    </location>
</feature>
<dbReference type="GO" id="GO:0005634">
    <property type="term" value="C:nucleus"/>
    <property type="evidence" value="ECO:0007669"/>
    <property type="project" value="TreeGrafter"/>
</dbReference>
<feature type="domain" description="J" evidence="2">
    <location>
        <begin position="5"/>
        <end position="74"/>
    </location>
</feature>
<feature type="compositionally biased region" description="Low complexity" evidence="1">
    <location>
        <begin position="347"/>
        <end position="359"/>
    </location>
</feature>
<sequence>MKLEDAYKVLGLERGCDGDDIRRAFRKQALIWHPDKNSNNGDCTERFQRIQAAYAKLTRELSEHYADDSDDEYCDEFVNDDDDEDCDYDCDCFFHGGIPPWEFFEQLFAAMESGHYGPPQGGFAPRQEAPRAARHSCHHQCDLGEHCMHHCDCEADPHHCEYAYGFESRDERRHREREEQKLEKMWRKEMEMAERESIRAANAAKAAKSLAQERNLRAWMRQMPRPTMASRSDTTIELLLTRRGIANDELPVTCVCKMEWRKSNDSAWSQRLISKDEYRVTMEGLDPGTMYVFRICGGRRNKDRPDEWGEVSVESRYATTGKPPAVQSEGGHVPERSKKHGAGRGGAANRTARVAAAAADKPHRGAAPPPSGGPQSEEDRLRQQEKELAIQKALEAAAAEYEETQKTFQPAEASSAKKKKKKKAKSKSAAEAHISREAGAEHSSAVPRQRQVEGKASGDAAAEENEELVRALEESLTMYKESLAAKEAVAQALGQEFIDGLENGYQSNHAGDDRTESSRQAGPIPRGTGSSSSRTAPPRRTSGCGKAANQEGPAPPFAKPGGCVAASQRSRSGLMQECPTSNAESATWNADPRMMRNFGGLPPVQPGCAPVGSLPEHGLHAGPMHAQPGDCSPAPPWLGAQQGRPLAAVLPARLFPDPGFPAAQSAASWGNGCVGVLPPPPPPPPRPSQLPSACLPGASLFGNPVQQVQQHEAQASWPHRNPGPDRLGSLGGQEFGLGLADASLRGPHAETGLISPQPDPAHLTGIFGSSADGESSKKLGQAMDGLFAYPQGMRGSPNTASPFLGGLSSQDPWRGGLSPCTGFPGFTELGAPFSSPVDASAACAMAPDQPNLEDPEPDSTALAQVEAFLDSIPDGGDALQQPKCSASGVTTVPSGCPEALFARPRYDPMGAAPYAIAGGTAQPAPFGLSRGHRIPGAYVPSLESLAPGSR</sequence>
<dbReference type="GO" id="GO:0051087">
    <property type="term" value="F:protein-folding chaperone binding"/>
    <property type="evidence" value="ECO:0007669"/>
    <property type="project" value="TreeGrafter"/>
</dbReference>
<feature type="compositionally biased region" description="Basic and acidic residues" evidence="1">
    <location>
        <begin position="428"/>
        <end position="440"/>
    </location>
</feature>
<dbReference type="InterPro" id="IPR003961">
    <property type="entry name" value="FN3_dom"/>
</dbReference>
<protein>
    <recommendedName>
        <fullName evidence="2">J domain-containing protein</fullName>
    </recommendedName>
</protein>
<dbReference type="PRINTS" id="PR00625">
    <property type="entry name" value="JDOMAIN"/>
</dbReference>
<gene>
    <name evidence="3" type="ORF">TSPGSL018_11605</name>
</gene>
<dbReference type="InterPro" id="IPR001623">
    <property type="entry name" value="DnaJ_domain"/>
</dbReference>
<dbReference type="SMART" id="SM00271">
    <property type="entry name" value="DnaJ"/>
    <property type="match status" value="1"/>
</dbReference>
<reference evidence="3" key="1">
    <citation type="submission" date="2014-05" db="EMBL/GenBank/DDBJ databases">
        <title>The transcriptome of the halophilic microalga Tetraselmis sp. GSL018 isolated from the Great Salt Lake, Utah.</title>
        <authorList>
            <person name="Jinkerson R.E."/>
            <person name="D'Adamo S."/>
            <person name="Posewitz M.C."/>
        </authorList>
    </citation>
    <scope>NUCLEOTIDE SEQUENCE</scope>
    <source>
        <strain evidence="3">GSL018</strain>
    </source>
</reference>
<evidence type="ECO:0000256" key="1">
    <source>
        <dbReference type="SAM" id="MobiDB-lite"/>
    </source>
</evidence>
<evidence type="ECO:0000259" key="2">
    <source>
        <dbReference type="PROSITE" id="PS50076"/>
    </source>
</evidence>
<feature type="region of interest" description="Disordered" evidence="1">
    <location>
        <begin position="303"/>
        <end position="383"/>
    </location>
</feature>
<dbReference type="Pfam" id="PF00226">
    <property type="entry name" value="DnaJ"/>
    <property type="match status" value="1"/>
</dbReference>
<feature type="compositionally biased region" description="Basic residues" evidence="1">
    <location>
        <begin position="416"/>
        <end position="426"/>
    </location>
</feature>